<evidence type="ECO:0000313" key="3">
    <source>
        <dbReference type="Proteomes" id="UP000242180"/>
    </source>
</evidence>
<dbReference type="InParanoid" id="A0A1X2HE74"/>
<gene>
    <name evidence="2" type="ORF">BCR43DRAFT_489477</name>
</gene>
<evidence type="ECO:0000313" key="2">
    <source>
        <dbReference type="EMBL" id="ORY97254.1"/>
    </source>
</evidence>
<dbReference type="Proteomes" id="UP000242180">
    <property type="component" value="Unassembled WGS sequence"/>
</dbReference>
<feature type="compositionally biased region" description="Low complexity" evidence="1">
    <location>
        <begin position="117"/>
        <end position="144"/>
    </location>
</feature>
<reference evidence="2 3" key="1">
    <citation type="submission" date="2016-07" db="EMBL/GenBank/DDBJ databases">
        <title>Pervasive Adenine N6-methylation of Active Genes in Fungi.</title>
        <authorList>
            <consortium name="DOE Joint Genome Institute"/>
            <person name="Mondo S.J."/>
            <person name="Dannebaum R.O."/>
            <person name="Kuo R.C."/>
            <person name="Labutti K."/>
            <person name="Haridas S."/>
            <person name="Kuo A."/>
            <person name="Salamov A."/>
            <person name="Ahrendt S.R."/>
            <person name="Lipzen A."/>
            <person name="Sullivan W."/>
            <person name="Andreopoulos W.B."/>
            <person name="Clum A."/>
            <person name="Lindquist E."/>
            <person name="Daum C."/>
            <person name="Ramamoorthy G.K."/>
            <person name="Gryganskyi A."/>
            <person name="Culley D."/>
            <person name="Magnuson J.K."/>
            <person name="James T.Y."/>
            <person name="O'Malley M.A."/>
            <person name="Stajich J.E."/>
            <person name="Spatafora J.W."/>
            <person name="Visel A."/>
            <person name="Grigoriev I.V."/>
        </authorList>
    </citation>
    <scope>NUCLEOTIDE SEQUENCE [LARGE SCALE GENOMIC DNA]</scope>
    <source>
        <strain evidence="2 3">NRRL 2496</strain>
    </source>
</reference>
<dbReference type="STRING" id="13706.A0A1X2HE74"/>
<protein>
    <submittedName>
        <fullName evidence="2">Uncharacterized protein</fullName>
    </submittedName>
</protein>
<name>A0A1X2HE74_SYNRA</name>
<feature type="compositionally biased region" description="Basic and acidic residues" evidence="1">
    <location>
        <begin position="195"/>
        <end position="206"/>
    </location>
</feature>
<dbReference type="EMBL" id="MCGN01000004">
    <property type="protein sequence ID" value="ORY97254.1"/>
    <property type="molecule type" value="Genomic_DNA"/>
</dbReference>
<feature type="region of interest" description="Disordered" evidence="1">
    <location>
        <begin position="75"/>
        <end position="226"/>
    </location>
</feature>
<organism evidence="2 3">
    <name type="scientific">Syncephalastrum racemosum</name>
    <name type="common">Filamentous fungus</name>
    <dbReference type="NCBI Taxonomy" id="13706"/>
    <lineage>
        <taxon>Eukaryota</taxon>
        <taxon>Fungi</taxon>
        <taxon>Fungi incertae sedis</taxon>
        <taxon>Mucoromycota</taxon>
        <taxon>Mucoromycotina</taxon>
        <taxon>Mucoromycetes</taxon>
        <taxon>Mucorales</taxon>
        <taxon>Syncephalastraceae</taxon>
        <taxon>Syncephalastrum</taxon>
    </lineage>
</organism>
<dbReference type="OMA" id="IAGDIDW"/>
<comment type="caution">
    <text evidence="2">The sequence shown here is derived from an EMBL/GenBank/DDBJ whole genome shotgun (WGS) entry which is preliminary data.</text>
</comment>
<keyword evidence="3" id="KW-1185">Reference proteome</keyword>
<accession>A0A1X2HE74</accession>
<dbReference type="AlphaFoldDB" id="A0A1X2HE74"/>
<evidence type="ECO:0000256" key="1">
    <source>
        <dbReference type="SAM" id="MobiDB-lite"/>
    </source>
</evidence>
<feature type="compositionally biased region" description="Low complexity" evidence="1">
    <location>
        <begin position="155"/>
        <end position="194"/>
    </location>
</feature>
<proteinExistence type="predicted"/>
<dbReference type="OrthoDB" id="2391872at2759"/>
<sequence>MSTSHNHPCLPLVFACFEFFRPSSHFYFLLTSSLYLSVMLRSSVVVNYARPSLQTLRRNYSAAAAVQPVVEVADEPVQEQKPRNLSARLGGSGRGKRTDDTVDPFSAFLHEARQNRRSNMNRQNNNNNNNNRRNAQRKPQQQAAPGQFDDAVEETTQPRQQNNRNNNNKNFNNNTRNNNYRNTNNRQPQQQRANGKNDRRQGDQPQRRQKRGPVMGASSATGPARRVTTFIDKDLDWSAMSSFANVESGPIEVGETNQVVAELKQGEYARYLALTETMTWAPGMDQSALSSLVGGNASYSLEQKAAFLNAISSATASSSPAAAASKQ</sequence>